<dbReference type="PROSITE" id="PS50801">
    <property type="entry name" value="STAS"/>
    <property type="match status" value="1"/>
</dbReference>
<dbReference type="SUPFAM" id="SSF52091">
    <property type="entry name" value="SpoIIaa-like"/>
    <property type="match status" value="1"/>
</dbReference>
<dbReference type="Pfam" id="PF13466">
    <property type="entry name" value="STAS_2"/>
    <property type="match status" value="1"/>
</dbReference>
<dbReference type="EMBL" id="MPRJ01000010">
    <property type="protein sequence ID" value="OOZ37417.1"/>
    <property type="molecule type" value="Genomic_DNA"/>
</dbReference>
<dbReference type="CDD" id="cd07043">
    <property type="entry name" value="STAS_anti-anti-sigma_factors"/>
    <property type="match status" value="1"/>
</dbReference>
<dbReference type="InterPro" id="IPR002645">
    <property type="entry name" value="STAS_dom"/>
</dbReference>
<dbReference type="AlphaFoldDB" id="A0A1T2KX28"/>
<evidence type="ECO:0000313" key="3">
    <source>
        <dbReference type="Proteomes" id="UP000190896"/>
    </source>
</evidence>
<gene>
    <name evidence="2" type="ORF">BOW51_02410</name>
</gene>
<dbReference type="InterPro" id="IPR036513">
    <property type="entry name" value="STAS_dom_sf"/>
</dbReference>
<comment type="caution">
    <text evidence="2">The sequence shown here is derived from an EMBL/GenBank/DDBJ whole genome shotgun (WGS) entry which is preliminary data.</text>
</comment>
<evidence type="ECO:0000313" key="2">
    <source>
        <dbReference type="EMBL" id="OOZ37417.1"/>
    </source>
</evidence>
<sequence length="96" mass="10474">MTDAAITRDGAVFRVSGDLLFTTVRDLLHEGESLFSTGSELVFDLSDVRHSDSAGLALLLEWLDRAEAAGVMLRFRNIPDSLVRIARLSNVEGLLA</sequence>
<organism evidence="2 3">
    <name type="scientific">Solemya velesiana gill symbiont</name>
    <dbReference type="NCBI Taxonomy" id="1918948"/>
    <lineage>
        <taxon>Bacteria</taxon>
        <taxon>Pseudomonadati</taxon>
        <taxon>Pseudomonadota</taxon>
        <taxon>Gammaproteobacteria</taxon>
        <taxon>sulfur-oxidizing symbionts</taxon>
    </lineage>
</organism>
<protein>
    <recommendedName>
        <fullName evidence="1">STAS domain-containing protein</fullName>
    </recommendedName>
</protein>
<dbReference type="Proteomes" id="UP000190896">
    <property type="component" value="Unassembled WGS sequence"/>
</dbReference>
<name>A0A1T2KX28_9GAMM</name>
<dbReference type="InterPro" id="IPR058548">
    <property type="entry name" value="MlaB-like_STAS"/>
</dbReference>
<reference evidence="2 3" key="1">
    <citation type="submission" date="2016-11" db="EMBL/GenBank/DDBJ databases">
        <title>Mixed transmission modes and dynamic genome evolution in an obligate animal-bacterial symbiosis.</title>
        <authorList>
            <person name="Russell S.L."/>
            <person name="Corbett-Detig R.B."/>
            <person name="Cavanaugh C.M."/>
        </authorList>
    </citation>
    <scope>NUCLEOTIDE SEQUENCE [LARGE SCALE GENOMIC DNA]</scope>
    <source>
        <strain evidence="2">Se-Cadez</strain>
    </source>
</reference>
<feature type="domain" description="STAS" evidence="1">
    <location>
        <begin position="1"/>
        <end position="96"/>
    </location>
</feature>
<keyword evidence="3" id="KW-1185">Reference proteome</keyword>
<dbReference type="RefSeq" id="WP_078485933.1">
    <property type="nucleotide sequence ID" value="NZ_MPRJ01000010.1"/>
</dbReference>
<accession>A0A1T2KX28</accession>
<evidence type="ECO:0000259" key="1">
    <source>
        <dbReference type="PROSITE" id="PS50801"/>
    </source>
</evidence>
<dbReference type="Gene3D" id="3.30.750.24">
    <property type="entry name" value="STAS domain"/>
    <property type="match status" value="1"/>
</dbReference>
<dbReference type="OrthoDB" id="5297990at2"/>
<proteinExistence type="predicted"/>